<evidence type="ECO:0000313" key="3">
    <source>
        <dbReference type="Proteomes" id="UP000076964"/>
    </source>
</evidence>
<dbReference type="AlphaFoldDB" id="A0A177E9H1"/>
<evidence type="ECO:0000256" key="1">
    <source>
        <dbReference type="SAM" id="Phobius"/>
    </source>
</evidence>
<keyword evidence="1" id="KW-0472">Membrane</keyword>
<gene>
    <name evidence="2" type="ORF">TH606_01200</name>
</gene>
<dbReference type="EMBL" id="LSFI01000003">
    <property type="protein sequence ID" value="OAG28603.1"/>
    <property type="molecule type" value="Genomic_DNA"/>
</dbReference>
<keyword evidence="1" id="KW-1133">Transmembrane helix</keyword>
<dbReference type="STRING" id="1795632.TH606_01200"/>
<protein>
    <submittedName>
        <fullName evidence="2">Uncharacterized protein</fullName>
    </submittedName>
</protein>
<dbReference type="RefSeq" id="WP_197460477.1">
    <property type="nucleotide sequence ID" value="NZ_LSFI01000003.1"/>
</dbReference>
<comment type="caution">
    <text evidence="2">The sequence shown here is derived from an EMBL/GenBank/DDBJ whole genome shotgun (WGS) entry which is preliminary data.</text>
</comment>
<feature type="transmembrane region" description="Helical" evidence="1">
    <location>
        <begin position="77"/>
        <end position="95"/>
    </location>
</feature>
<feature type="transmembrane region" description="Helical" evidence="1">
    <location>
        <begin position="7"/>
        <end position="24"/>
    </location>
</feature>
<accession>A0A177E9H1</accession>
<feature type="transmembrane region" description="Helical" evidence="1">
    <location>
        <begin position="30"/>
        <end position="50"/>
    </location>
</feature>
<evidence type="ECO:0000313" key="2">
    <source>
        <dbReference type="EMBL" id="OAG28603.1"/>
    </source>
</evidence>
<reference evidence="2 3" key="1">
    <citation type="submission" date="2016-02" db="EMBL/GenBank/DDBJ databases">
        <title>Draft genome sequence of Thermodesulfatator sp. S606.</title>
        <authorList>
            <person name="Lai Q."/>
            <person name="Cao J."/>
            <person name="Dupont S."/>
            <person name="Shao Z."/>
            <person name="Jebbar M."/>
            <person name="Alain K."/>
        </authorList>
    </citation>
    <scope>NUCLEOTIDE SEQUENCE [LARGE SCALE GENOMIC DNA]</scope>
    <source>
        <strain evidence="2 3">S606</strain>
    </source>
</reference>
<sequence length="118" mass="13224">MDLRLTFLLYAGSLVGIYFGAIGTTLVKELYIRMVTAILILLCCVSRALAIPEYLHNLNIITLSDNALKMFEMGSKLFLFGSGGVATILIFYWTFKGHLEKQRLVKKYGLVKVSEKAI</sequence>
<name>A0A177E9H1_9BACT</name>
<proteinExistence type="predicted"/>
<keyword evidence="3" id="KW-1185">Reference proteome</keyword>
<keyword evidence="1" id="KW-0812">Transmembrane</keyword>
<organism evidence="2 3">
    <name type="scientific">Thermodesulfatator autotrophicus</name>
    <dbReference type="NCBI Taxonomy" id="1795632"/>
    <lineage>
        <taxon>Bacteria</taxon>
        <taxon>Pseudomonadati</taxon>
        <taxon>Thermodesulfobacteriota</taxon>
        <taxon>Thermodesulfobacteria</taxon>
        <taxon>Thermodesulfobacteriales</taxon>
        <taxon>Thermodesulfatatoraceae</taxon>
        <taxon>Thermodesulfatator</taxon>
    </lineage>
</organism>
<dbReference type="Proteomes" id="UP000076964">
    <property type="component" value="Unassembled WGS sequence"/>
</dbReference>